<comment type="caution">
    <text evidence="4">The sequence shown here is derived from an EMBL/GenBank/DDBJ whole genome shotgun (WGS) entry which is preliminary data.</text>
</comment>
<dbReference type="PANTHER" id="PTHR43618">
    <property type="entry name" value="7-ALPHA-HYDROXYSTEROID DEHYDROGENASE"/>
    <property type="match status" value="1"/>
</dbReference>
<gene>
    <name evidence="4" type="ORF">V3328_10870</name>
</gene>
<dbReference type="GO" id="GO:0016491">
    <property type="term" value="F:oxidoreductase activity"/>
    <property type="evidence" value="ECO:0007669"/>
    <property type="project" value="UniProtKB-KW"/>
</dbReference>
<evidence type="ECO:0000313" key="4">
    <source>
        <dbReference type="EMBL" id="MEJ8571978.1"/>
    </source>
</evidence>
<organism evidence="4 5">
    <name type="scientific">Microbaculum marinum</name>
    <dbReference type="NCBI Taxonomy" id="1764581"/>
    <lineage>
        <taxon>Bacteria</taxon>
        <taxon>Pseudomonadati</taxon>
        <taxon>Pseudomonadota</taxon>
        <taxon>Alphaproteobacteria</taxon>
        <taxon>Hyphomicrobiales</taxon>
        <taxon>Tepidamorphaceae</taxon>
        <taxon>Microbaculum</taxon>
    </lineage>
</organism>
<dbReference type="Proteomes" id="UP001378188">
    <property type="component" value="Unassembled WGS sequence"/>
</dbReference>
<dbReference type="InterPro" id="IPR052178">
    <property type="entry name" value="Sec_Metab_Biosynth_SDR"/>
</dbReference>
<dbReference type="AlphaFoldDB" id="A0AAW9RSQ0"/>
<dbReference type="PANTHER" id="PTHR43618:SF8">
    <property type="entry name" value="7ALPHA-HYDROXYSTEROID DEHYDROGENASE"/>
    <property type="match status" value="1"/>
</dbReference>
<protein>
    <submittedName>
        <fullName evidence="4">SDR family NAD(P)-dependent oxidoreductase</fullName>
    </submittedName>
</protein>
<comment type="similarity">
    <text evidence="1">Belongs to the short-chain dehydrogenases/reductases (SDR) family.</text>
</comment>
<dbReference type="PRINTS" id="PR00081">
    <property type="entry name" value="GDHRDH"/>
</dbReference>
<dbReference type="FunFam" id="3.40.50.720:FF:000084">
    <property type="entry name" value="Short-chain dehydrogenase reductase"/>
    <property type="match status" value="1"/>
</dbReference>
<proteinExistence type="inferred from homology"/>
<dbReference type="RefSeq" id="WP_340329677.1">
    <property type="nucleotide sequence ID" value="NZ_JAZHOF010000004.1"/>
</dbReference>
<evidence type="ECO:0000256" key="3">
    <source>
        <dbReference type="ARBA" id="ARBA00023002"/>
    </source>
</evidence>
<dbReference type="PRINTS" id="PR00080">
    <property type="entry name" value="SDRFAMILY"/>
</dbReference>
<dbReference type="CDD" id="cd05233">
    <property type="entry name" value="SDR_c"/>
    <property type="match status" value="1"/>
</dbReference>
<name>A0AAW9RSQ0_9HYPH</name>
<evidence type="ECO:0000256" key="2">
    <source>
        <dbReference type="ARBA" id="ARBA00022857"/>
    </source>
</evidence>
<sequence>MKAEDLFDLTGRVAIVTGAAGGLGLSMAEVLAANGATVSLFDFDEDGLRQSVERLRDQGLDVEGRLVDVADTDRLAAEIDAVAETYGRLDIAIANAGMSAGPGFTVPEGRMQAVDMNRWQRVIDVNLTATFVTIRAAAAHMIPRREGRIIAVSSIAGLMAEPLCGYAYAATKASVVNLVRQSAMELAQHNVLVTGIAPGPFRTNIGGGRINDPEVERMFRAGVPLDRIAHVDEMKGLVLLLASPASSFMTGVTIPIDGGATAD</sequence>
<reference evidence="4 5" key="1">
    <citation type="submission" date="2024-02" db="EMBL/GenBank/DDBJ databases">
        <title>Genome analysis and characterization of Microbaculum marinisediminis sp. nov., isolated from marine sediment.</title>
        <authorList>
            <person name="Du Z.-J."/>
            <person name="Ye Y.-Q."/>
            <person name="Zhang Z.-R."/>
            <person name="Yuan S.-M."/>
            <person name="Zhang X.-Y."/>
        </authorList>
    </citation>
    <scope>NUCLEOTIDE SEQUENCE [LARGE SCALE GENOMIC DNA]</scope>
    <source>
        <strain evidence="4 5">SDUM1044001</strain>
    </source>
</reference>
<dbReference type="Gene3D" id="3.40.50.720">
    <property type="entry name" value="NAD(P)-binding Rossmann-like Domain"/>
    <property type="match status" value="1"/>
</dbReference>
<keyword evidence="5" id="KW-1185">Reference proteome</keyword>
<keyword evidence="3" id="KW-0560">Oxidoreductase</keyword>
<dbReference type="EMBL" id="JAZHOF010000004">
    <property type="protein sequence ID" value="MEJ8571978.1"/>
    <property type="molecule type" value="Genomic_DNA"/>
</dbReference>
<evidence type="ECO:0000313" key="5">
    <source>
        <dbReference type="Proteomes" id="UP001378188"/>
    </source>
</evidence>
<accession>A0AAW9RSQ0</accession>
<dbReference type="SUPFAM" id="SSF51735">
    <property type="entry name" value="NAD(P)-binding Rossmann-fold domains"/>
    <property type="match status" value="1"/>
</dbReference>
<evidence type="ECO:0000256" key="1">
    <source>
        <dbReference type="ARBA" id="ARBA00006484"/>
    </source>
</evidence>
<keyword evidence="2" id="KW-0521">NADP</keyword>
<dbReference type="Pfam" id="PF13561">
    <property type="entry name" value="adh_short_C2"/>
    <property type="match status" value="1"/>
</dbReference>
<dbReference type="InterPro" id="IPR036291">
    <property type="entry name" value="NAD(P)-bd_dom_sf"/>
</dbReference>
<dbReference type="InterPro" id="IPR002347">
    <property type="entry name" value="SDR_fam"/>
</dbReference>